<dbReference type="InterPro" id="IPR022742">
    <property type="entry name" value="Hydrolase_4"/>
</dbReference>
<reference evidence="3" key="1">
    <citation type="journal article" date="2019" name="Int. J. Syst. Evol. Microbiol.">
        <title>The Global Catalogue of Microorganisms (GCM) 10K type strain sequencing project: providing services to taxonomists for standard genome sequencing and annotation.</title>
        <authorList>
            <consortium name="The Broad Institute Genomics Platform"/>
            <consortium name="The Broad Institute Genome Sequencing Center for Infectious Disease"/>
            <person name="Wu L."/>
            <person name="Ma J."/>
        </authorList>
    </citation>
    <scope>NUCLEOTIDE SEQUENCE [LARGE SCALE GENOMIC DNA]</scope>
    <source>
        <strain evidence="3">KCTC 52039</strain>
    </source>
</reference>
<keyword evidence="3" id="KW-1185">Reference proteome</keyword>
<dbReference type="EMBL" id="JBHRTO010000001">
    <property type="protein sequence ID" value="MFC3179712.1"/>
    <property type="molecule type" value="Genomic_DNA"/>
</dbReference>
<dbReference type="Gene3D" id="3.40.50.1820">
    <property type="entry name" value="alpha/beta hydrolase"/>
    <property type="match status" value="1"/>
</dbReference>
<sequence>MSDAPLYDIAEGPDGGRGFWLTAADGVRLRVGLWSHPGAQGTVLLLPGRTEYVEKYGRAATDLRARGFATLVIDWRGQGLADRALDDPMGGHVGDFAEYQLDFDEMVGFARAQGLPEPYYLMAHSMGGCIGLRALMRGAPVKAAAFSAPMWGILIAAWMRPMAVALTTASRWFKFDSRYAPGTGAKSYVLTAPFTGNTLTTDAEMWDYMRQQALAHPELGLGGPSLGWLKAALGECHALTLLPAPNLPALTALGSQEKIVDTAPIHARMAGWKGGALDLYPGAEHEVLMERLAARTRFFDSTTALFRAHR</sequence>
<dbReference type="InterPro" id="IPR029058">
    <property type="entry name" value="AB_hydrolase_fold"/>
</dbReference>
<dbReference type="PANTHER" id="PTHR11614">
    <property type="entry name" value="PHOSPHOLIPASE-RELATED"/>
    <property type="match status" value="1"/>
</dbReference>
<proteinExistence type="predicted"/>
<evidence type="ECO:0000313" key="3">
    <source>
        <dbReference type="Proteomes" id="UP001595547"/>
    </source>
</evidence>
<accession>A0ABV7IX99</accession>
<evidence type="ECO:0000313" key="2">
    <source>
        <dbReference type="EMBL" id="MFC3179712.1"/>
    </source>
</evidence>
<dbReference type="GO" id="GO:0016787">
    <property type="term" value="F:hydrolase activity"/>
    <property type="evidence" value="ECO:0007669"/>
    <property type="project" value="UniProtKB-KW"/>
</dbReference>
<protein>
    <submittedName>
        <fullName evidence="2">Alpha/beta fold hydrolase</fullName>
    </submittedName>
</protein>
<dbReference type="InterPro" id="IPR051044">
    <property type="entry name" value="MAG_DAG_Lipase"/>
</dbReference>
<name>A0ABV7IX99_9RHOB</name>
<dbReference type="SUPFAM" id="SSF53474">
    <property type="entry name" value="alpha/beta-Hydrolases"/>
    <property type="match status" value="1"/>
</dbReference>
<dbReference type="RefSeq" id="WP_380071343.1">
    <property type="nucleotide sequence ID" value="NZ_JBHRTO010000001.1"/>
</dbReference>
<evidence type="ECO:0000259" key="1">
    <source>
        <dbReference type="Pfam" id="PF12146"/>
    </source>
</evidence>
<organism evidence="2 3">
    <name type="scientific">Cypionkella sinensis</name>
    <dbReference type="NCBI Taxonomy" id="1756043"/>
    <lineage>
        <taxon>Bacteria</taxon>
        <taxon>Pseudomonadati</taxon>
        <taxon>Pseudomonadota</taxon>
        <taxon>Alphaproteobacteria</taxon>
        <taxon>Rhodobacterales</taxon>
        <taxon>Paracoccaceae</taxon>
        <taxon>Cypionkella</taxon>
    </lineage>
</organism>
<dbReference type="Pfam" id="PF12146">
    <property type="entry name" value="Hydrolase_4"/>
    <property type="match status" value="1"/>
</dbReference>
<gene>
    <name evidence="2" type="ORF">ACFOGH_01820</name>
</gene>
<keyword evidence="2" id="KW-0378">Hydrolase</keyword>
<feature type="domain" description="Serine aminopeptidase S33" evidence="1">
    <location>
        <begin position="39"/>
        <end position="291"/>
    </location>
</feature>
<comment type="caution">
    <text evidence="2">The sequence shown here is derived from an EMBL/GenBank/DDBJ whole genome shotgun (WGS) entry which is preliminary data.</text>
</comment>
<dbReference type="Proteomes" id="UP001595547">
    <property type="component" value="Unassembled WGS sequence"/>
</dbReference>